<proteinExistence type="predicted"/>
<organism evidence="2 3">
    <name type="scientific">Vanilla planifolia</name>
    <name type="common">Vanilla</name>
    <dbReference type="NCBI Taxonomy" id="51239"/>
    <lineage>
        <taxon>Eukaryota</taxon>
        <taxon>Viridiplantae</taxon>
        <taxon>Streptophyta</taxon>
        <taxon>Embryophyta</taxon>
        <taxon>Tracheophyta</taxon>
        <taxon>Spermatophyta</taxon>
        <taxon>Magnoliopsida</taxon>
        <taxon>Liliopsida</taxon>
        <taxon>Asparagales</taxon>
        <taxon>Orchidaceae</taxon>
        <taxon>Vanilloideae</taxon>
        <taxon>Vanilleae</taxon>
        <taxon>Vanilla</taxon>
    </lineage>
</organism>
<evidence type="ECO:0000313" key="3">
    <source>
        <dbReference type="Proteomes" id="UP000639772"/>
    </source>
</evidence>
<gene>
    <name evidence="2" type="ORF">HPP92_002993</name>
</gene>
<feature type="region of interest" description="Disordered" evidence="1">
    <location>
        <begin position="1"/>
        <end position="50"/>
    </location>
</feature>
<evidence type="ECO:0000313" key="2">
    <source>
        <dbReference type="EMBL" id="KAG0502921.1"/>
    </source>
</evidence>
<protein>
    <recommendedName>
        <fullName evidence="4">Cyclin-dependent protein kinase inhibitor SMR1</fullName>
    </recommendedName>
</protein>
<name>A0A835SAW3_VANPL</name>
<comment type="caution">
    <text evidence="2">The sequence shown here is derived from an EMBL/GenBank/DDBJ whole genome shotgun (WGS) entry which is preliminary data.</text>
</comment>
<feature type="region of interest" description="Disordered" evidence="1">
    <location>
        <begin position="101"/>
        <end position="129"/>
    </location>
</feature>
<dbReference type="Proteomes" id="UP000639772">
    <property type="component" value="Chromosome 1"/>
</dbReference>
<dbReference type="EMBL" id="JADCNM010000001">
    <property type="protein sequence ID" value="KAG0502921.1"/>
    <property type="molecule type" value="Genomic_DNA"/>
</dbReference>
<dbReference type="AlphaFoldDB" id="A0A835SAW3"/>
<feature type="compositionally biased region" description="Basic and acidic residues" evidence="1">
    <location>
        <begin position="24"/>
        <end position="33"/>
    </location>
</feature>
<evidence type="ECO:0008006" key="4">
    <source>
        <dbReference type="Google" id="ProtNLM"/>
    </source>
</evidence>
<evidence type="ECO:0000256" key="1">
    <source>
        <dbReference type="SAM" id="MobiDB-lite"/>
    </source>
</evidence>
<sequence length="129" mass="14362">MSASQGPPLLAAELPEPQPSPLHPAKDDHKDQSKPVPDPTSSPLMFSTPLAEEYRLRSAPSICPPPPKKHRCAVRCRRKLLSELEFFEVEAEEIERLFVSTSPPKRGHKRKRDGIRGKTSDCRSLLSSA</sequence>
<reference evidence="2 3" key="1">
    <citation type="journal article" date="2020" name="Nat. Food">
        <title>A phased Vanilla planifolia genome enables genetic improvement of flavour and production.</title>
        <authorList>
            <person name="Hasing T."/>
            <person name="Tang H."/>
            <person name="Brym M."/>
            <person name="Khazi F."/>
            <person name="Huang T."/>
            <person name="Chambers A.H."/>
        </authorList>
    </citation>
    <scope>NUCLEOTIDE SEQUENCE [LARGE SCALE GENOMIC DNA]</scope>
    <source>
        <tissue evidence="2">Leaf</tissue>
    </source>
</reference>
<accession>A0A835SAW3</accession>